<dbReference type="EMBL" id="KL584752">
    <property type="protein sequence ID" value="KEQ98216.1"/>
    <property type="molecule type" value="Genomic_DNA"/>
</dbReference>
<dbReference type="GeneID" id="25365657"/>
<dbReference type="AlphaFoldDB" id="A0A074ZI32"/>
<sequence>MSLSCDLDDEWVVDWLTNWMMRKGYSDSGAEHGRCVAEACLTTPTRRVLEPHFVTD</sequence>
<dbReference type="RefSeq" id="XP_013346816.1">
    <property type="nucleotide sequence ID" value="XM_013491362.1"/>
</dbReference>
<evidence type="ECO:0000313" key="1">
    <source>
        <dbReference type="EMBL" id="KEQ98216.1"/>
    </source>
</evidence>
<dbReference type="HOGENOM" id="CLU_3013832_0_0_1"/>
<dbReference type="Proteomes" id="UP000030641">
    <property type="component" value="Unassembled WGS sequence"/>
</dbReference>
<keyword evidence="2" id="KW-1185">Reference proteome</keyword>
<dbReference type="InParanoid" id="A0A074ZI32"/>
<evidence type="ECO:0000313" key="2">
    <source>
        <dbReference type="Proteomes" id="UP000030641"/>
    </source>
</evidence>
<reference evidence="1 2" key="1">
    <citation type="journal article" date="2014" name="BMC Genomics">
        <title>Genome sequencing of four Aureobasidium pullulans varieties: biotechnological potential, stress tolerance, and description of new species.</title>
        <authorList>
            <person name="Gostin Ar C."/>
            <person name="Ohm R.A."/>
            <person name="Kogej T."/>
            <person name="Sonjak S."/>
            <person name="Turk M."/>
            <person name="Zajc J."/>
            <person name="Zalar P."/>
            <person name="Grube M."/>
            <person name="Sun H."/>
            <person name="Han J."/>
            <person name="Sharma A."/>
            <person name="Chiniquy J."/>
            <person name="Ngan C.Y."/>
            <person name="Lipzen A."/>
            <person name="Barry K."/>
            <person name="Grigoriev I.V."/>
            <person name="Gunde-Cimerman N."/>
        </authorList>
    </citation>
    <scope>NUCLEOTIDE SEQUENCE [LARGE SCALE GENOMIC DNA]</scope>
    <source>
        <strain evidence="1 2">EXF-2481</strain>
    </source>
</reference>
<name>A0A074ZI32_AURSE</name>
<proteinExistence type="predicted"/>
<accession>A0A074ZI32</accession>
<organism evidence="1 2">
    <name type="scientific">Aureobasidium subglaciale (strain EXF-2481)</name>
    <name type="common">Aureobasidium pullulans var. subglaciale</name>
    <dbReference type="NCBI Taxonomy" id="1043005"/>
    <lineage>
        <taxon>Eukaryota</taxon>
        <taxon>Fungi</taxon>
        <taxon>Dikarya</taxon>
        <taxon>Ascomycota</taxon>
        <taxon>Pezizomycotina</taxon>
        <taxon>Dothideomycetes</taxon>
        <taxon>Dothideomycetidae</taxon>
        <taxon>Dothideales</taxon>
        <taxon>Saccotheciaceae</taxon>
        <taxon>Aureobasidium</taxon>
    </lineage>
</organism>
<gene>
    <name evidence="1" type="ORF">AUEXF2481DRAFT_36734</name>
</gene>
<protein>
    <submittedName>
        <fullName evidence="1">Uncharacterized protein</fullName>
    </submittedName>
</protein>